<organism evidence="3 4">
    <name type="scientific">Kribbella kalugense</name>
    <dbReference type="NCBI Taxonomy" id="2512221"/>
    <lineage>
        <taxon>Bacteria</taxon>
        <taxon>Bacillati</taxon>
        <taxon>Actinomycetota</taxon>
        <taxon>Actinomycetes</taxon>
        <taxon>Propionibacteriales</taxon>
        <taxon>Kribbellaceae</taxon>
        <taxon>Kribbella</taxon>
    </lineage>
</organism>
<comment type="similarity">
    <text evidence="1">Belongs to the AHA1 family.</text>
</comment>
<feature type="domain" description="Activator of Hsp90 ATPase homologue 1/2-like C-terminal" evidence="2">
    <location>
        <begin position="18"/>
        <end position="136"/>
    </location>
</feature>
<dbReference type="RefSeq" id="WP_134116668.1">
    <property type="nucleotide sequence ID" value="NZ_SODF01000001.1"/>
</dbReference>
<keyword evidence="4" id="KW-1185">Reference proteome</keyword>
<reference evidence="3 4" key="1">
    <citation type="submission" date="2019-03" db="EMBL/GenBank/DDBJ databases">
        <title>Genomic Encyclopedia of Type Strains, Phase III (KMG-III): the genomes of soil and plant-associated and newly described type strains.</title>
        <authorList>
            <person name="Whitman W."/>
        </authorList>
    </citation>
    <scope>NUCLEOTIDE SEQUENCE [LARGE SCALE GENOMIC DNA]</scope>
    <source>
        <strain evidence="3 4">VKM Ac-2570</strain>
    </source>
</reference>
<accession>A0A4R8A392</accession>
<dbReference type="OrthoDB" id="9798201at2"/>
<comment type="caution">
    <text evidence="3">The sequence shown here is derived from an EMBL/GenBank/DDBJ whole genome shotgun (WGS) entry which is preliminary data.</text>
</comment>
<proteinExistence type="inferred from homology"/>
<gene>
    <name evidence="3" type="ORF">EV650_1498</name>
</gene>
<evidence type="ECO:0000313" key="4">
    <source>
        <dbReference type="Proteomes" id="UP000295447"/>
    </source>
</evidence>
<dbReference type="Gene3D" id="3.30.530.20">
    <property type="match status" value="1"/>
</dbReference>
<dbReference type="AlphaFoldDB" id="A0A4R8A392"/>
<evidence type="ECO:0000259" key="2">
    <source>
        <dbReference type="Pfam" id="PF08327"/>
    </source>
</evidence>
<protein>
    <submittedName>
        <fullName evidence="3">Uncharacterized protein YndB with AHSA1/START domain</fullName>
    </submittedName>
</protein>
<dbReference type="Proteomes" id="UP000295447">
    <property type="component" value="Unassembled WGS sequence"/>
</dbReference>
<evidence type="ECO:0000313" key="3">
    <source>
        <dbReference type="EMBL" id="TDW22660.1"/>
    </source>
</evidence>
<dbReference type="InterPro" id="IPR013538">
    <property type="entry name" value="ASHA1/2-like_C"/>
</dbReference>
<sequence length="152" mass="17024">MTEPLQVEVLLECSVGHAFATWTERFSSWWPRGHSVSGDPAAVTLEPRLGGRIYERTRDGDDIDWGEITAWDPPHRLSYRWHIRRPADEATDVEIRFVPVTEERSKVLITHSGWERLGADADSWRDANAGGWSGLLGYFVAACNKTSQGAGS</sequence>
<dbReference type="InterPro" id="IPR023393">
    <property type="entry name" value="START-like_dom_sf"/>
</dbReference>
<dbReference type="Pfam" id="PF08327">
    <property type="entry name" value="AHSA1"/>
    <property type="match status" value="1"/>
</dbReference>
<dbReference type="SUPFAM" id="SSF55961">
    <property type="entry name" value="Bet v1-like"/>
    <property type="match status" value="1"/>
</dbReference>
<evidence type="ECO:0000256" key="1">
    <source>
        <dbReference type="ARBA" id="ARBA00006817"/>
    </source>
</evidence>
<dbReference type="EMBL" id="SODF01000001">
    <property type="protein sequence ID" value="TDW22660.1"/>
    <property type="molecule type" value="Genomic_DNA"/>
</dbReference>
<name>A0A4R8A392_9ACTN</name>